<feature type="non-terminal residue" evidence="1">
    <location>
        <position position="1"/>
    </location>
</feature>
<dbReference type="AlphaFoldDB" id="A0A6A3GRH1"/>
<dbReference type="Proteomes" id="UP000429607">
    <property type="component" value="Unassembled WGS sequence"/>
</dbReference>
<comment type="caution">
    <text evidence="1">The sequence shown here is derived from an EMBL/GenBank/DDBJ whole genome shotgun (WGS) entry which is preliminary data.</text>
</comment>
<sequence>GKKYSGYYDRVSNIPHSTLEIFQLFPKGTGFATHKNSNALAKDFNAFENMVAQSIFCASRKKGVRGILFDDFFVELLREMQDKPLVDQMEIEEEAAVVVDLPEGYSDLEKIKIDDKAVDASDLLKGYDDLAYLRETIIPFLAPPNATWPQYILDTRARRVGSRCDDNCHFGHLVRAPTEERCDVYVENMESEGGIPPFHCECTHWGKRVDIEVMRSIISGLNSVWKDRWELVVVFCAELADIGNEWEHKDIGCVKIDCKTRIGEWVFQSELSDESGKCDRKKLLIVLETGSFHLPVA</sequence>
<organism evidence="1 2">
    <name type="scientific">Phytophthora rubi</name>
    <dbReference type="NCBI Taxonomy" id="129364"/>
    <lineage>
        <taxon>Eukaryota</taxon>
        <taxon>Sar</taxon>
        <taxon>Stramenopiles</taxon>
        <taxon>Oomycota</taxon>
        <taxon>Peronosporomycetes</taxon>
        <taxon>Peronosporales</taxon>
        <taxon>Peronosporaceae</taxon>
        <taxon>Phytophthora</taxon>
    </lineage>
</organism>
<name>A0A6A3GRH1_9STRA</name>
<protein>
    <submittedName>
        <fullName evidence="1">Uncharacterized protein</fullName>
    </submittedName>
</protein>
<evidence type="ECO:0000313" key="1">
    <source>
        <dbReference type="EMBL" id="KAE8959706.1"/>
    </source>
</evidence>
<gene>
    <name evidence="1" type="ORF">PR001_g30628</name>
</gene>
<dbReference type="EMBL" id="QXFV01007064">
    <property type="protein sequence ID" value="KAE8959706.1"/>
    <property type="molecule type" value="Genomic_DNA"/>
</dbReference>
<evidence type="ECO:0000313" key="2">
    <source>
        <dbReference type="Proteomes" id="UP000429607"/>
    </source>
</evidence>
<proteinExistence type="predicted"/>
<accession>A0A6A3GRH1</accession>
<reference evidence="1 2" key="1">
    <citation type="submission" date="2018-09" db="EMBL/GenBank/DDBJ databases">
        <title>Genomic investigation of the strawberry pathogen Phytophthora fragariae indicates pathogenicity is determined by transcriptional variation in three key races.</title>
        <authorList>
            <person name="Adams T.M."/>
            <person name="Armitage A.D."/>
            <person name="Sobczyk M.K."/>
            <person name="Bates H.J."/>
            <person name="Dunwell J.M."/>
            <person name="Nellist C.F."/>
            <person name="Harrison R.J."/>
        </authorList>
    </citation>
    <scope>NUCLEOTIDE SEQUENCE [LARGE SCALE GENOMIC DNA]</scope>
    <source>
        <strain evidence="1 2">SCRP249</strain>
    </source>
</reference>